<dbReference type="Gene3D" id="3.30.1240.10">
    <property type="match status" value="1"/>
</dbReference>
<keyword evidence="7" id="KW-1185">Reference proteome</keyword>
<dbReference type="NCBIfam" id="TIGR00099">
    <property type="entry name" value="Cof-subfamily"/>
    <property type="match status" value="1"/>
</dbReference>
<dbReference type="PANTHER" id="PTHR47267:SF4">
    <property type="entry name" value="PYRIDOXAL PHOSPHATE PHOSPHATASE YIGL"/>
    <property type="match status" value="1"/>
</dbReference>
<dbReference type="InterPro" id="IPR006379">
    <property type="entry name" value="HAD-SF_hydro_IIB"/>
</dbReference>
<dbReference type="InterPro" id="IPR000150">
    <property type="entry name" value="Cof"/>
</dbReference>
<proteinExistence type="inferred from homology"/>
<evidence type="ECO:0000256" key="5">
    <source>
        <dbReference type="ARBA" id="ARBA00034778"/>
    </source>
</evidence>
<dbReference type="SFLD" id="SFLDG01140">
    <property type="entry name" value="C2.B:_Phosphomannomutase_and_P"/>
    <property type="match status" value="1"/>
</dbReference>
<keyword evidence="4" id="KW-0460">Magnesium</keyword>
<dbReference type="NCBIfam" id="TIGR01484">
    <property type="entry name" value="HAD-SF-IIB"/>
    <property type="match status" value="1"/>
</dbReference>
<evidence type="ECO:0000313" key="7">
    <source>
        <dbReference type="Proteomes" id="UP000619761"/>
    </source>
</evidence>
<dbReference type="PROSITE" id="PS01229">
    <property type="entry name" value="COF_2"/>
    <property type="match status" value="1"/>
</dbReference>
<evidence type="ECO:0000313" key="6">
    <source>
        <dbReference type="EMBL" id="GGY84543.1"/>
    </source>
</evidence>
<comment type="cofactor">
    <cofactor evidence="1">
        <name>Mg(2+)</name>
        <dbReference type="ChEBI" id="CHEBI:18420"/>
    </cofactor>
</comment>
<keyword evidence="2" id="KW-0479">Metal-binding</keyword>
<dbReference type="InterPro" id="IPR036412">
    <property type="entry name" value="HAD-like_sf"/>
</dbReference>
<organism evidence="6 7">
    <name type="scientific">Cellvibrio zantedeschiae</name>
    <dbReference type="NCBI Taxonomy" id="1237077"/>
    <lineage>
        <taxon>Bacteria</taxon>
        <taxon>Pseudomonadati</taxon>
        <taxon>Pseudomonadota</taxon>
        <taxon>Gammaproteobacteria</taxon>
        <taxon>Cellvibrionales</taxon>
        <taxon>Cellvibrionaceae</taxon>
        <taxon>Cellvibrio</taxon>
    </lineage>
</organism>
<name>A0ABQ3BA33_9GAMM</name>
<dbReference type="CDD" id="cd07516">
    <property type="entry name" value="HAD_Pase"/>
    <property type="match status" value="1"/>
</dbReference>
<evidence type="ECO:0000256" key="4">
    <source>
        <dbReference type="ARBA" id="ARBA00022842"/>
    </source>
</evidence>
<dbReference type="InterPro" id="IPR023214">
    <property type="entry name" value="HAD_sf"/>
</dbReference>
<evidence type="ECO:0000256" key="1">
    <source>
        <dbReference type="ARBA" id="ARBA00001946"/>
    </source>
</evidence>
<dbReference type="EMBL" id="BMYZ01000003">
    <property type="protein sequence ID" value="GGY84543.1"/>
    <property type="molecule type" value="Genomic_DNA"/>
</dbReference>
<dbReference type="RefSeq" id="WP_189420394.1">
    <property type="nucleotide sequence ID" value="NZ_BMYZ01000003.1"/>
</dbReference>
<accession>A0ABQ3BA33</accession>
<dbReference type="SUPFAM" id="SSF56784">
    <property type="entry name" value="HAD-like"/>
    <property type="match status" value="1"/>
</dbReference>
<sequence length="269" mass="30258">MTAHYQAVNTFIFDMDGTLLNEKHELSELTIRTLNELQARNANLIIATGRHINDIRCYIEQLGGSIAAITCNGANIHDMNGQLVASQNLPRTANEALINLGNQFDVYTNLYTPDEWLVCQPCEEMLKAHQRSKFFYRETSQEEMFAAPALKIMFYGQHSELLALREKIDPVIASSMNVTFSDENYLEIMQKNISKGEALKALLPTLGVALNQTMAFGDSMNDVELFRTAAHPILMENAVKNLKALFPIAERAQANYKDGVARFLTEHIL</sequence>
<dbReference type="Pfam" id="PF08282">
    <property type="entry name" value="Hydrolase_3"/>
    <property type="match status" value="1"/>
</dbReference>
<dbReference type="Gene3D" id="3.40.50.1000">
    <property type="entry name" value="HAD superfamily/HAD-like"/>
    <property type="match status" value="1"/>
</dbReference>
<evidence type="ECO:0000256" key="2">
    <source>
        <dbReference type="ARBA" id="ARBA00022723"/>
    </source>
</evidence>
<gene>
    <name evidence="6" type="ORF">GCM10011613_31860</name>
</gene>
<keyword evidence="3" id="KW-0378">Hydrolase</keyword>
<comment type="similarity">
    <text evidence="5">Belongs to the HAD-like hydrolase superfamily. Cof family.</text>
</comment>
<evidence type="ECO:0000256" key="3">
    <source>
        <dbReference type="ARBA" id="ARBA00022801"/>
    </source>
</evidence>
<reference evidence="7" key="1">
    <citation type="journal article" date="2019" name="Int. J. Syst. Evol. Microbiol.">
        <title>The Global Catalogue of Microorganisms (GCM) 10K type strain sequencing project: providing services to taxonomists for standard genome sequencing and annotation.</title>
        <authorList>
            <consortium name="The Broad Institute Genomics Platform"/>
            <consortium name="The Broad Institute Genome Sequencing Center for Infectious Disease"/>
            <person name="Wu L."/>
            <person name="Ma J."/>
        </authorList>
    </citation>
    <scope>NUCLEOTIDE SEQUENCE [LARGE SCALE GENOMIC DNA]</scope>
    <source>
        <strain evidence="7">KCTC 32239</strain>
    </source>
</reference>
<dbReference type="PANTHER" id="PTHR47267">
    <property type="match status" value="1"/>
</dbReference>
<protein>
    <submittedName>
        <fullName evidence="6">Haloacid dehalogenase</fullName>
    </submittedName>
</protein>
<dbReference type="Proteomes" id="UP000619761">
    <property type="component" value="Unassembled WGS sequence"/>
</dbReference>
<dbReference type="SFLD" id="SFLDS00003">
    <property type="entry name" value="Haloacid_Dehalogenase"/>
    <property type="match status" value="1"/>
</dbReference>
<comment type="caution">
    <text evidence="6">The sequence shown here is derived from an EMBL/GenBank/DDBJ whole genome shotgun (WGS) entry which is preliminary data.</text>
</comment>